<dbReference type="Pfam" id="PF13812">
    <property type="entry name" value="PPR_3"/>
    <property type="match status" value="1"/>
</dbReference>
<keyword evidence="2" id="KW-0677">Repeat</keyword>
<dbReference type="GO" id="GO:0003729">
    <property type="term" value="F:mRNA binding"/>
    <property type="evidence" value="ECO:0007669"/>
    <property type="project" value="TreeGrafter"/>
</dbReference>
<dbReference type="Gene3D" id="1.25.40.10">
    <property type="entry name" value="Tetratricopeptide repeat domain"/>
    <property type="match status" value="3"/>
</dbReference>
<organism evidence="6 7">
    <name type="scientific">Candida boidinii</name>
    <name type="common">Yeast</name>
    <dbReference type="NCBI Taxonomy" id="5477"/>
    <lineage>
        <taxon>Eukaryota</taxon>
        <taxon>Fungi</taxon>
        <taxon>Dikarya</taxon>
        <taxon>Ascomycota</taxon>
        <taxon>Saccharomycotina</taxon>
        <taxon>Pichiomycetes</taxon>
        <taxon>Pichiales</taxon>
        <taxon>Pichiaceae</taxon>
        <taxon>Ogataea</taxon>
        <taxon>Ogataea/Candida clade</taxon>
    </lineage>
</organism>
<gene>
    <name evidence="6" type="ORF">Cboi02_000092800</name>
</gene>
<dbReference type="InterPro" id="IPR051240">
    <property type="entry name" value="Mito_RNA-Proc/Resp"/>
</dbReference>
<dbReference type="InterPro" id="IPR002885">
    <property type="entry name" value="PPR_rpt"/>
</dbReference>
<dbReference type="PANTHER" id="PTHR47933:SF11">
    <property type="entry name" value="PENTATRICOPEPTIDE REPEAT-CONTAINING PROTEIN 2"/>
    <property type="match status" value="1"/>
</dbReference>
<sequence>MLASLLRQRRSVRVPSELSPKFLGLSNIRFNSTVAVEATNQTSEHDATEKSQEGASKKPFQRRKFQGPHTVDLLKNVVEDENLNITEKFTKYDTILSQADKSYISSPRFFYSSTIIGHKLMNSIAKYSKSNTNNNIPVSLLFDKFLRISMEKQLLQVSQGSRAVTELLSEKQYTKALSLWVELLEYFNKNPQGFEQNPKFERTVDKESFFATGLATYILTCHFNKAPIDEVFISSMIGDNHVSFYRFQSVFPMIKGLTAKEKETLIGDFDLIKSYKHDPNDLTTWKNVTLAATEQKSDLLNKLIGDIRKNAERRNIKFTEPTYVKLMQLYSLDGNYKMGLSIWTEMQNEQIEPSLDAWNQLLEIHGKLNLPQKSLRIESVWKLLNEKFEPNSDSYAALIRGYISAKDTGRALGTVSDMKKEGKVKVTDEIRESILIGLLNTGMSTQAEKLYQLYLKESEYKPSIKFYNSYLSALLKSNDLDKASHVIEQLVSTADVQPDIATYTIIIDVLMKRARRKRTEFDGSILIDLFTSMEKRGLTPSEKTLTVFMSNLLKNESTVPLGRLVFDYVKSKKMRISATTYTAVISGECESGDMESAMSTFHEAIQSGITLRPMFYNMILKGFLSGNNIKHSIEFYNFIMNSTTPENRPNFFSYYYLLKTAINSGNNDYIKLVIDEMDKSAITKFGRAIPYLLTDVENKGIKIPEKLQTFRSEFLNEVEQKNSFKNDFTS</sequence>
<dbReference type="Pfam" id="PF01535">
    <property type="entry name" value="PPR"/>
    <property type="match status" value="2"/>
</dbReference>
<comment type="subcellular location">
    <subcellularLocation>
        <location evidence="1">Mitochondrion</location>
    </subcellularLocation>
</comment>
<dbReference type="PROSITE" id="PS51375">
    <property type="entry name" value="PPR"/>
    <property type="match status" value="2"/>
</dbReference>
<proteinExistence type="predicted"/>
<protein>
    <recommendedName>
        <fullName evidence="3">Mitochondrial 15S rRNA processing factor CCM1</fullName>
    </recommendedName>
</protein>
<name>A0A9W6WDX8_CANBO</name>
<feature type="region of interest" description="Disordered" evidence="5">
    <location>
        <begin position="39"/>
        <end position="63"/>
    </location>
</feature>
<dbReference type="EMBL" id="BSXN01000189">
    <property type="protein sequence ID" value="GME67524.1"/>
    <property type="molecule type" value="Genomic_DNA"/>
</dbReference>
<feature type="repeat" description="PPR" evidence="4">
    <location>
        <begin position="577"/>
        <end position="611"/>
    </location>
</feature>
<dbReference type="Pfam" id="PF13041">
    <property type="entry name" value="PPR_2"/>
    <property type="match status" value="1"/>
</dbReference>
<evidence type="ECO:0000256" key="4">
    <source>
        <dbReference type="PROSITE-ProRule" id="PRU00708"/>
    </source>
</evidence>
<dbReference type="GO" id="GO:0005739">
    <property type="term" value="C:mitochondrion"/>
    <property type="evidence" value="ECO:0007669"/>
    <property type="project" value="UniProtKB-SubCell"/>
</dbReference>
<evidence type="ECO:0000256" key="5">
    <source>
        <dbReference type="SAM" id="MobiDB-lite"/>
    </source>
</evidence>
<dbReference type="Proteomes" id="UP001165120">
    <property type="component" value="Unassembled WGS sequence"/>
</dbReference>
<evidence type="ECO:0000256" key="2">
    <source>
        <dbReference type="ARBA" id="ARBA00022737"/>
    </source>
</evidence>
<evidence type="ECO:0000313" key="7">
    <source>
        <dbReference type="Proteomes" id="UP001165120"/>
    </source>
</evidence>
<dbReference type="AlphaFoldDB" id="A0A9W6WDX8"/>
<feature type="repeat" description="PPR" evidence="4">
    <location>
        <begin position="319"/>
        <end position="353"/>
    </location>
</feature>
<dbReference type="InterPro" id="IPR011990">
    <property type="entry name" value="TPR-like_helical_dom_sf"/>
</dbReference>
<keyword evidence="7" id="KW-1185">Reference proteome</keyword>
<evidence type="ECO:0000256" key="3">
    <source>
        <dbReference type="ARBA" id="ARBA00044527"/>
    </source>
</evidence>
<reference evidence="6" key="1">
    <citation type="submission" date="2023-04" db="EMBL/GenBank/DDBJ databases">
        <title>Candida boidinii NBRC 10035.</title>
        <authorList>
            <person name="Ichikawa N."/>
            <person name="Sato H."/>
            <person name="Tonouchi N."/>
        </authorList>
    </citation>
    <scope>NUCLEOTIDE SEQUENCE</scope>
    <source>
        <strain evidence="6">NBRC 10035</strain>
    </source>
</reference>
<accession>A0A9W6WDX8</accession>
<evidence type="ECO:0000256" key="1">
    <source>
        <dbReference type="ARBA" id="ARBA00004173"/>
    </source>
</evidence>
<evidence type="ECO:0000313" key="6">
    <source>
        <dbReference type="EMBL" id="GME67524.1"/>
    </source>
</evidence>
<feature type="compositionally biased region" description="Basic and acidic residues" evidence="5">
    <location>
        <begin position="43"/>
        <end position="56"/>
    </location>
</feature>
<dbReference type="PANTHER" id="PTHR47933">
    <property type="entry name" value="PENTATRICOPEPTIDE REPEAT-CONTAINING PROTEIN 1, MITOCHONDRIAL"/>
    <property type="match status" value="1"/>
</dbReference>
<comment type="caution">
    <text evidence="6">The sequence shown here is derived from an EMBL/GenBank/DDBJ whole genome shotgun (WGS) entry which is preliminary data.</text>
</comment>